<dbReference type="Gene3D" id="2.10.70.100">
    <property type="match status" value="2"/>
</dbReference>
<dbReference type="InterPro" id="IPR000719">
    <property type="entry name" value="Prot_kinase_dom"/>
</dbReference>
<dbReference type="Proteomes" id="UP000625316">
    <property type="component" value="Unassembled WGS sequence"/>
</dbReference>
<dbReference type="GO" id="GO:0005524">
    <property type="term" value="F:ATP binding"/>
    <property type="evidence" value="ECO:0007669"/>
    <property type="project" value="UniProtKB-KW"/>
</dbReference>
<dbReference type="CDD" id="cd14014">
    <property type="entry name" value="STKc_PknB_like"/>
    <property type="match status" value="1"/>
</dbReference>
<dbReference type="Pfam" id="PF00072">
    <property type="entry name" value="Response_reg"/>
    <property type="match status" value="1"/>
</dbReference>
<dbReference type="InterPro" id="IPR004358">
    <property type="entry name" value="Sig_transdc_His_kin-like_C"/>
</dbReference>
<dbReference type="RefSeq" id="WP_264323514.1">
    <property type="nucleotide sequence ID" value="NZ_JADEXQ010000006.1"/>
</dbReference>
<evidence type="ECO:0000259" key="17">
    <source>
        <dbReference type="PROSITE" id="PS50112"/>
    </source>
</evidence>
<dbReference type="InterPro" id="IPR001789">
    <property type="entry name" value="Sig_transdc_resp-reg_receiver"/>
</dbReference>
<comment type="subcellular location">
    <subcellularLocation>
        <location evidence="2">Cell membrane</location>
    </subcellularLocation>
</comment>
<keyword evidence="5 12" id="KW-0597">Phosphoprotein</keyword>
<dbReference type="EMBL" id="JADEXQ010000006">
    <property type="protein sequence ID" value="MBE9028690.1"/>
    <property type="molecule type" value="Genomic_DNA"/>
</dbReference>
<dbReference type="EC" id="2.7.13.3" evidence="3"/>
<dbReference type="GO" id="GO:0005886">
    <property type="term" value="C:plasma membrane"/>
    <property type="evidence" value="ECO:0007669"/>
    <property type="project" value="UniProtKB-SubCell"/>
</dbReference>
<evidence type="ECO:0000256" key="13">
    <source>
        <dbReference type="SAM" id="Coils"/>
    </source>
</evidence>
<evidence type="ECO:0000256" key="1">
    <source>
        <dbReference type="ARBA" id="ARBA00000085"/>
    </source>
</evidence>
<dbReference type="SUPFAM" id="SSF55781">
    <property type="entry name" value="GAF domain-like"/>
    <property type="match status" value="1"/>
</dbReference>
<evidence type="ECO:0000256" key="11">
    <source>
        <dbReference type="ARBA" id="ARBA00023136"/>
    </source>
</evidence>
<evidence type="ECO:0000256" key="8">
    <source>
        <dbReference type="ARBA" id="ARBA00022777"/>
    </source>
</evidence>
<keyword evidence="9" id="KW-0067">ATP-binding</keyword>
<feature type="modified residue" description="4-aspartylphosphate" evidence="12">
    <location>
        <position position="2536"/>
    </location>
</feature>
<dbReference type="SMART" id="SM00387">
    <property type="entry name" value="HATPase_c"/>
    <property type="match status" value="1"/>
</dbReference>
<keyword evidence="4" id="KW-1003">Cell membrane</keyword>
<feature type="domain" description="PAC" evidence="18">
    <location>
        <begin position="1653"/>
        <end position="1703"/>
    </location>
</feature>
<gene>
    <name evidence="19" type="ORF">IQ266_02820</name>
</gene>
<dbReference type="InterPro" id="IPR013655">
    <property type="entry name" value="PAS_fold_3"/>
</dbReference>
<evidence type="ECO:0000256" key="10">
    <source>
        <dbReference type="ARBA" id="ARBA00023012"/>
    </source>
</evidence>
<evidence type="ECO:0000259" key="14">
    <source>
        <dbReference type="PROSITE" id="PS50011"/>
    </source>
</evidence>
<evidence type="ECO:0000256" key="12">
    <source>
        <dbReference type="PROSITE-ProRule" id="PRU00169"/>
    </source>
</evidence>
<dbReference type="InterPro" id="IPR005467">
    <property type="entry name" value="His_kinase_dom"/>
</dbReference>
<dbReference type="SMART" id="SM00091">
    <property type="entry name" value="PAS"/>
    <property type="match status" value="5"/>
</dbReference>
<feature type="coiled-coil region" evidence="13">
    <location>
        <begin position="2204"/>
        <end position="2231"/>
    </location>
</feature>
<dbReference type="SUPFAM" id="SSF52540">
    <property type="entry name" value="P-loop containing nucleoside triphosphate hydrolases"/>
    <property type="match status" value="1"/>
</dbReference>
<name>A0A928VLF5_9CYAN</name>
<evidence type="ECO:0000256" key="9">
    <source>
        <dbReference type="ARBA" id="ARBA00022840"/>
    </source>
</evidence>
<dbReference type="InterPro" id="IPR000014">
    <property type="entry name" value="PAS"/>
</dbReference>
<dbReference type="SMART" id="SM00086">
    <property type="entry name" value="PAC"/>
    <property type="match status" value="5"/>
</dbReference>
<dbReference type="InterPro" id="IPR011006">
    <property type="entry name" value="CheY-like_superfamily"/>
</dbReference>
<dbReference type="SMART" id="SM00448">
    <property type="entry name" value="REC"/>
    <property type="match status" value="1"/>
</dbReference>
<dbReference type="PANTHER" id="PTHR43642:SF1">
    <property type="entry name" value="HYBRID SIGNAL TRANSDUCTION HISTIDINE KINASE G"/>
    <property type="match status" value="1"/>
</dbReference>
<dbReference type="InterPro" id="IPR035965">
    <property type="entry name" value="PAS-like_dom_sf"/>
</dbReference>
<dbReference type="SUPFAM" id="SSF56112">
    <property type="entry name" value="Protein kinase-like (PK-like)"/>
    <property type="match status" value="1"/>
</dbReference>
<feature type="domain" description="PAC" evidence="18">
    <location>
        <begin position="1906"/>
        <end position="1958"/>
    </location>
</feature>
<feature type="domain" description="PAS" evidence="17">
    <location>
        <begin position="1833"/>
        <end position="1905"/>
    </location>
</feature>
<dbReference type="InterPro" id="IPR000700">
    <property type="entry name" value="PAS-assoc_C"/>
</dbReference>
<dbReference type="PROSITE" id="PS50113">
    <property type="entry name" value="PAC"/>
    <property type="match status" value="5"/>
</dbReference>
<dbReference type="Pfam" id="PF00512">
    <property type="entry name" value="HisKA"/>
    <property type="match status" value="1"/>
</dbReference>
<dbReference type="InterPro" id="IPR041664">
    <property type="entry name" value="AAA_16"/>
</dbReference>
<dbReference type="PROSITE" id="PS50110">
    <property type="entry name" value="RESPONSE_REGULATORY"/>
    <property type="match status" value="1"/>
</dbReference>
<evidence type="ECO:0000256" key="5">
    <source>
        <dbReference type="ARBA" id="ARBA00022553"/>
    </source>
</evidence>
<dbReference type="CDD" id="cd00082">
    <property type="entry name" value="HisKA"/>
    <property type="match status" value="1"/>
</dbReference>
<dbReference type="Pfam" id="PF02518">
    <property type="entry name" value="HATPase_c"/>
    <property type="match status" value="1"/>
</dbReference>
<dbReference type="Pfam" id="PF01590">
    <property type="entry name" value="GAF"/>
    <property type="match status" value="1"/>
</dbReference>
<protein>
    <recommendedName>
        <fullName evidence="3">histidine kinase</fullName>
        <ecNumber evidence="3">2.7.13.3</ecNumber>
    </recommendedName>
</protein>
<evidence type="ECO:0000256" key="4">
    <source>
        <dbReference type="ARBA" id="ARBA00022475"/>
    </source>
</evidence>
<dbReference type="PRINTS" id="PR00344">
    <property type="entry name" value="BCTRLSENSOR"/>
</dbReference>
<dbReference type="SUPFAM" id="SSF55785">
    <property type="entry name" value="PYP-like sensor domain (PAS domain)"/>
    <property type="match status" value="5"/>
</dbReference>
<dbReference type="SUPFAM" id="SSF47384">
    <property type="entry name" value="Homodimeric domain of signal transducing histidine kinase"/>
    <property type="match status" value="1"/>
</dbReference>
<feature type="domain" description="Response regulatory" evidence="16">
    <location>
        <begin position="2487"/>
        <end position="2603"/>
    </location>
</feature>
<dbReference type="InterPro" id="IPR003018">
    <property type="entry name" value="GAF"/>
</dbReference>
<dbReference type="Gene3D" id="3.40.50.2300">
    <property type="match status" value="1"/>
</dbReference>
<dbReference type="Pfam" id="PF08447">
    <property type="entry name" value="PAS_3"/>
    <property type="match status" value="4"/>
</dbReference>
<dbReference type="CDD" id="cd16922">
    <property type="entry name" value="HATPase_EvgS-ArcB-TorS-like"/>
    <property type="match status" value="1"/>
</dbReference>
<evidence type="ECO:0000259" key="15">
    <source>
        <dbReference type="PROSITE" id="PS50109"/>
    </source>
</evidence>
<dbReference type="InterPro" id="IPR001610">
    <property type="entry name" value="PAC"/>
</dbReference>
<dbReference type="InterPro" id="IPR003661">
    <property type="entry name" value="HisK_dim/P_dom"/>
</dbReference>
<dbReference type="InterPro" id="IPR011009">
    <property type="entry name" value="Kinase-like_dom_sf"/>
</dbReference>
<dbReference type="Gene3D" id="1.10.510.10">
    <property type="entry name" value="Transferase(Phosphotransferase) domain 1"/>
    <property type="match status" value="1"/>
</dbReference>
<evidence type="ECO:0000313" key="19">
    <source>
        <dbReference type="EMBL" id="MBE9028690.1"/>
    </source>
</evidence>
<dbReference type="FunFam" id="1.10.287.130:FF:000145">
    <property type="entry name" value="Sensory transduction histidine kinase"/>
    <property type="match status" value="1"/>
</dbReference>
<keyword evidence="20" id="KW-1185">Reference proteome</keyword>
<dbReference type="SMART" id="SM00388">
    <property type="entry name" value="HisKA"/>
    <property type="match status" value="1"/>
</dbReference>
<feature type="domain" description="PAC" evidence="18">
    <location>
        <begin position="2162"/>
        <end position="2213"/>
    </location>
</feature>
<dbReference type="Gene3D" id="3.30.450.20">
    <property type="entry name" value="PAS domain"/>
    <property type="match status" value="5"/>
</dbReference>
<feature type="domain" description="Histidine kinase" evidence="15">
    <location>
        <begin position="2231"/>
        <end position="2457"/>
    </location>
</feature>
<keyword evidence="8" id="KW-0418">Kinase</keyword>
<dbReference type="Gene3D" id="3.30.450.40">
    <property type="match status" value="1"/>
</dbReference>
<dbReference type="FunFam" id="3.30.565.10:FF:000023">
    <property type="entry name" value="PAS domain-containing sensor histidine kinase"/>
    <property type="match status" value="1"/>
</dbReference>
<dbReference type="SUPFAM" id="SSF55874">
    <property type="entry name" value="ATPase domain of HSP90 chaperone/DNA topoisomerase II/histidine kinase"/>
    <property type="match status" value="1"/>
</dbReference>
<feature type="domain" description="PAC" evidence="18">
    <location>
        <begin position="2030"/>
        <end position="2082"/>
    </location>
</feature>
<dbReference type="NCBIfam" id="TIGR00229">
    <property type="entry name" value="sensory_box"/>
    <property type="match status" value="5"/>
</dbReference>
<dbReference type="SMART" id="SM00065">
    <property type="entry name" value="GAF"/>
    <property type="match status" value="1"/>
</dbReference>
<dbReference type="Gene3D" id="3.30.565.10">
    <property type="entry name" value="Histidine kinase-like ATPase, C-terminal domain"/>
    <property type="match status" value="1"/>
</dbReference>
<dbReference type="PROSITE" id="PS50011">
    <property type="entry name" value="PROTEIN_KINASE_DOM"/>
    <property type="match status" value="1"/>
</dbReference>
<organism evidence="19 20">
    <name type="scientific">Romeriopsis navalis LEGE 11480</name>
    <dbReference type="NCBI Taxonomy" id="2777977"/>
    <lineage>
        <taxon>Bacteria</taxon>
        <taxon>Bacillati</taxon>
        <taxon>Cyanobacteriota</taxon>
        <taxon>Cyanophyceae</taxon>
        <taxon>Leptolyngbyales</taxon>
        <taxon>Leptolyngbyaceae</taxon>
        <taxon>Romeriopsis</taxon>
        <taxon>Romeriopsis navalis</taxon>
    </lineage>
</organism>
<proteinExistence type="predicted"/>
<dbReference type="PANTHER" id="PTHR43642">
    <property type="entry name" value="HYBRID SIGNAL TRANSDUCTION HISTIDINE KINASE G"/>
    <property type="match status" value="1"/>
</dbReference>
<dbReference type="InterPro" id="IPR036097">
    <property type="entry name" value="HisK_dim/P_sf"/>
</dbReference>
<evidence type="ECO:0000256" key="2">
    <source>
        <dbReference type="ARBA" id="ARBA00004236"/>
    </source>
</evidence>
<evidence type="ECO:0000313" key="20">
    <source>
        <dbReference type="Proteomes" id="UP000625316"/>
    </source>
</evidence>
<dbReference type="Pfam" id="PF13191">
    <property type="entry name" value="AAA_16"/>
    <property type="match status" value="1"/>
</dbReference>
<keyword evidence="7" id="KW-0547">Nucleotide-binding</keyword>
<dbReference type="Pfam" id="PF00069">
    <property type="entry name" value="Pkinase"/>
    <property type="match status" value="1"/>
</dbReference>
<comment type="catalytic activity">
    <reaction evidence="1">
        <text>ATP + protein L-histidine = ADP + protein N-phospho-L-histidine.</text>
        <dbReference type="EC" id="2.7.13.3"/>
    </reaction>
</comment>
<dbReference type="InterPro" id="IPR036890">
    <property type="entry name" value="HATPase_C_sf"/>
</dbReference>
<accession>A0A928VLF5</accession>
<evidence type="ECO:0000256" key="7">
    <source>
        <dbReference type="ARBA" id="ARBA00022741"/>
    </source>
</evidence>
<dbReference type="PROSITE" id="PS50109">
    <property type="entry name" value="HIS_KIN"/>
    <property type="match status" value="1"/>
</dbReference>
<keyword evidence="10" id="KW-0902">Two-component regulatory system</keyword>
<dbReference type="Pfam" id="PF13426">
    <property type="entry name" value="PAS_9"/>
    <property type="match status" value="1"/>
</dbReference>
<dbReference type="CDD" id="cd00130">
    <property type="entry name" value="PAS"/>
    <property type="match status" value="5"/>
</dbReference>
<comment type="caution">
    <text evidence="19">The sequence shown here is derived from an EMBL/GenBank/DDBJ whole genome shotgun (WGS) entry which is preliminary data.</text>
</comment>
<dbReference type="InterPro" id="IPR029016">
    <property type="entry name" value="GAF-like_dom_sf"/>
</dbReference>
<dbReference type="Gene3D" id="1.10.287.130">
    <property type="match status" value="1"/>
</dbReference>
<keyword evidence="11" id="KW-0472">Membrane</keyword>
<evidence type="ECO:0000259" key="16">
    <source>
        <dbReference type="PROSITE" id="PS50110"/>
    </source>
</evidence>
<dbReference type="InterPro" id="IPR003594">
    <property type="entry name" value="HATPase_dom"/>
</dbReference>
<keyword evidence="6" id="KW-0808">Transferase</keyword>
<dbReference type="SUPFAM" id="SSF52172">
    <property type="entry name" value="CheY-like"/>
    <property type="match status" value="1"/>
</dbReference>
<dbReference type="InterPro" id="IPR027417">
    <property type="entry name" value="P-loop_NTPase"/>
</dbReference>
<dbReference type="InterPro" id="IPR053159">
    <property type="entry name" value="Hybrid_Histidine_Kinase"/>
</dbReference>
<evidence type="ECO:0000256" key="6">
    <source>
        <dbReference type="ARBA" id="ARBA00022679"/>
    </source>
</evidence>
<evidence type="ECO:0000259" key="18">
    <source>
        <dbReference type="PROSITE" id="PS50113"/>
    </source>
</evidence>
<dbReference type="GO" id="GO:0000155">
    <property type="term" value="F:phosphorelay sensor kinase activity"/>
    <property type="evidence" value="ECO:0007669"/>
    <property type="project" value="InterPro"/>
</dbReference>
<reference evidence="19" key="1">
    <citation type="submission" date="2020-10" db="EMBL/GenBank/DDBJ databases">
        <authorList>
            <person name="Castelo-Branco R."/>
            <person name="Eusebio N."/>
            <person name="Adriana R."/>
            <person name="Vieira A."/>
            <person name="Brugerolle De Fraissinette N."/>
            <person name="Rezende De Castro R."/>
            <person name="Schneider M.P."/>
            <person name="Vasconcelos V."/>
            <person name="Leao P.N."/>
        </authorList>
    </citation>
    <scope>NUCLEOTIDE SEQUENCE</scope>
    <source>
        <strain evidence="19">LEGE 11480</strain>
    </source>
</reference>
<sequence length="2608" mass="295343">MVDTLNHPPISIPGYTLTEKIYAKNHVEVYRGFADNDRAQSEQPIGSEAIEPEPVRPVVIKVLRSPYPSFNALVHFRNQYIIAKNLNIPGIIRPLALVPWNHSYALVMEDVGGIDLRKYGKAHDRLSVAQVLNIALQMADILHHLSQYRVLHKDINPANILIQPDTHQVWLMDFSLASLLPKEIQELQSPNSLEGTLAYIAPEQTGRMNRGIDYRADFYSLGVTLYELLAGELPFQSNDPMGLIHCHIAKTPVPTCALSAAIPKPLSDIVLKLMAKNAEDRYQSALGLKYDLQQCLHQWETSGRIEGVELGQRDLCDRFIIPEKLYGREAEVKTLLDAFERVAQGRSELMLVAGFSGIGKTAVVNEVHKPITRQKGYFIKGKFDQLNRNIPFSAFVQAFRSLIGQLLGETDVILADWKTKILTAVGDSGQVLIEVIPELELVIGVQPAVPELSGAAAQNRFNLLFGKFVQVFAKPEHPLVIFLDDLQWVDSASLNLLKTLMTESQSGHLLILGAYRDNEVSPAHSLVLALEDLKTQGAWVRTLTLEQLKLSDATQLVSDTLLHDIHRTASLSELIYQETQGNPFFITQLLQGLYDDGQIYFDIEARYWHCDFTQLSLNEDVVTFMGTRLRKLPKQTQEVLKVASCVGNQFDLATLAVVCERAQEQLAEDLWPALQLGLVLPESQIYKLFLRNSQTDERLQSSSQPLHLKYYFLHDRVQQAAYSLIPQSEREIVHYQIGQLLSKDQSQKSLEEKIFDIVGHFNLCETLIVKQSDRDELTHLNLIAGTRAKKSIAYQASLDYAKKGLSLLGENSWERRYQLTLDLHNLATESAYLTGDGSMTEQFTIEIKNHARQALDKVPSARTQIQLYASQHNYGLAITTAREILEELGVDLPSASSFEQVQQEYRKFQPYISQFSFESIVKLPLLKDPQKLAVAQLLLALGAPTIISDTNLFWLITLKLVRFSLENGNSPYSAYAYSSYGILVGLIDQDIEKYYQFGQLSLKVVDIFPQNPTKTRILNVVGAYTSYLKSHLRDARPLFSQAYALCLENGDFEYGGYSMQSKCQNLFFCGEMLASLQVEIISAHQAAQRLNHAHAKRLIKMLNQITSKLMAELGQPEDLESDAFDLEESVNSMIEDKDFFGLHHLYLYQSILQYLFSRQDQALLSIQLVQDNLDSVSGWPTEYIFYFYDSLICLSQINASSLIEETLDDQYLEKVRRNQEKYKIWASHAPMNFQHKYDLVEAERHRVLGNRVEALEFYDQAIAGAKKHQYLQEEALANELAAKFYIDWGKDRVAADYLQEAYYCYDRWGARAKTDDLEKRYPQLLQPILQPATESSDTLATLSSIAPVNLSTHASSNVTSTSTGGINQKFDLATVFKTSQLLTESIDLDELLEKLSRIMLQTSGTDHCAIIMPDGQENWQVRARATLEAMNLTPEPLDNRSALPVQLIQYVKNTQEMVVLDDANDDAVLVASHFRPHQSWSALGAPMLHRGRLIGVLYLQNESTTGVFTRDRITVINFLCAQSAIALDNAQLYRHLEQRVEERTQALQQSQGALAKLNHELEARVRERTAQLAASEGRLKTLFNQAADAVLLWGDKGFVDCNQAALDLFQYPSKDELLALQPYQVSPERQPDGQLSEDKAQVMMEHALERGSARFEWLHQRFDGENSWTEVTLTSIGYQEERLFHCTVRDVSDRKAAEQALKDTQAQFHRMTENVPGMIFRYVRHADGQDEMTYASSQVRELFEVEPEIALQNTVWDRIHPDDVPQISHKIQVSAETLEASEITYRVVLPQKGIRWVKNFASVERLDNGDTVWEGIVVDITDRKQAEEQLKALSQRLELALESAEIGIWEWNFHDDCLSWDDRMFEIYGISPETFEGTYQSFERCVHPDDLEQIRQKEQQEAKNPVHIEFRVIRPDGSIRHVASTVLKQYNHQGQPIRAVGTNIDITKRKHYEQQLQTLSNKLELAIESAQLGIWECNFQNHHLSWDDRMFEIYGISPETFEGTYQDWERLVHPDDLEQAQLKEGDKNPIFKEFRVVRSDGSIRHVMSTIVLQSDEHGQLIRAVGTNIDITERKKAELALQKTEAQFRRMTENVPGMIYRYVLRLDGSDGLTYVSSQVREIFELEPEAALQNITLIWERFQPDDIAKLQVSLQKSAVTLKPHSEEFRLLLPQKGLRWIQIMCRPERLENGDVAWYGVVVDISDRKQTEAKLQRTNEELIRATRMKDEFLANMSHELRTPLNAILGMTEGLEEGIFGEVNERQLNAINITNKSGSHLLELINEILDLAKIESGQVELVYAEVSVLYLCESSLTFVRQQAMKQNVHLHLKVPSHLPNIEVDERRMRQVLINLLNNAVKFTPEGGHVTLIVEPIPANITHDQDYLKLTIADTGIGIAPENLPKLFQPFIQIDSSLNRQYEGTGLGLALVKQIVELHGGDVTITSELNVGSHFMIELPYSTFSREGSANSQAASDLSLPMPEISSPKVSPLLLLAEDNEASIQTISSYLAAKGYRLAVAQNGEAAIELAQSELPDLILMDIQMPGMDGLVATQHIRQISALSQTPIVALTALAMEGDEERCLAAGADRYMSKPIRLRQLALLIQELLNPCGS</sequence>
<feature type="domain" description="PAC" evidence="18">
    <location>
        <begin position="1781"/>
        <end position="1832"/>
    </location>
</feature>
<feature type="domain" description="Protein kinase" evidence="14">
    <location>
        <begin position="15"/>
        <end position="300"/>
    </location>
</feature>
<dbReference type="PROSITE" id="PS50112">
    <property type="entry name" value="PAS"/>
    <property type="match status" value="1"/>
</dbReference>
<dbReference type="Gene3D" id="3.40.50.300">
    <property type="entry name" value="P-loop containing nucleotide triphosphate hydrolases"/>
    <property type="match status" value="1"/>
</dbReference>
<evidence type="ECO:0000256" key="3">
    <source>
        <dbReference type="ARBA" id="ARBA00012438"/>
    </source>
</evidence>
<keyword evidence="13" id="KW-0175">Coiled coil</keyword>